<feature type="transmembrane region" description="Helical" evidence="6">
    <location>
        <begin position="65"/>
        <end position="84"/>
    </location>
</feature>
<feature type="transmembrane region" description="Helical" evidence="6">
    <location>
        <begin position="34"/>
        <end position="53"/>
    </location>
</feature>
<evidence type="ECO:0000256" key="4">
    <source>
        <dbReference type="ARBA" id="ARBA00022989"/>
    </source>
</evidence>
<feature type="transmembrane region" description="Helical" evidence="6">
    <location>
        <begin position="273"/>
        <end position="290"/>
    </location>
</feature>
<dbReference type="PANTHER" id="PTHR32322:SF2">
    <property type="entry name" value="EAMA DOMAIN-CONTAINING PROTEIN"/>
    <property type="match status" value="1"/>
</dbReference>
<dbReference type="Gene3D" id="1.10.3730.20">
    <property type="match status" value="1"/>
</dbReference>
<evidence type="ECO:0000313" key="9">
    <source>
        <dbReference type="Proteomes" id="UP000297866"/>
    </source>
</evidence>
<comment type="subcellular location">
    <subcellularLocation>
        <location evidence="1">Membrane</location>
        <topology evidence="1">Multi-pass membrane protein</topology>
    </subcellularLocation>
</comment>
<gene>
    <name evidence="8" type="ORF">E3O23_08490</name>
</gene>
<keyword evidence="5 6" id="KW-0472">Membrane</keyword>
<protein>
    <submittedName>
        <fullName evidence="8">EamA family transporter</fullName>
    </submittedName>
</protein>
<feature type="transmembrane region" description="Helical" evidence="6">
    <location>
        <begin position="191"/>
        <end position="211"/>
    </location>
</feature>
<dbReference type="SUPFAM" id="SSF103481">
    <property type="entry name" value="Multidrug resistance efflux transporter EmrE"/>
    <property type="match status" value="1"/>
</dbReference>
<dbReference type="InterPro" id="IPR050638">
    <property type="entry name" value="AA-Vitamin_Transporters"/>
</dbReference>
<dbReference type="InterPro" id="IPR000620">
    <property type="entry name" value="EamA_dom"/>
</dbReference>
<evidence type="ECO:0000256" key="1">
    <source>
        <dbReference type="ARBA" id="ARBA00004141"/>
    </source>
</evidence>
<dbReference type="Pfam" id="PF00892">
    <property type="entry name" value="EamA"/>
    <property type="match status" value="2"/>
</dbReference>
<dbReference type="EMBL" id="SOEZ01000042">
    <property type="protein sequence ID" value="TFB51342.1"/>
    <property type="molecule type" value="Genomic_DNA"/>
</dbReference>
<sequence>MVNRGRGVAPILVAAVLWGTTGTAAHFLPDSVSPLATGAATMAVGGALLFALTSRGAVRAIRDRSARRLLVVGVLGIVVYPLAFYSSMHLAGVAMGTVVSLASAPVFAGLIDFLRDKHGGLTARWAGCTATALVGTALLVIGRPAVAGADGSAALGVFLGLAAGLSYAVYTDSSHRLIGRGHGSNATMGALFGLGALCLLPVLVATGGPLLTSAGSIGISAYLAIGPMFAAYLLFGAGLRHVRSSTATTLTLVEPLVATLLAVLVVGERLHPFGWAGLVLLLAGVVALVWPGRAKPEAFRVESRHARWRVGGPGRLRTTRGTRSARR</sequence>
<keyword evidence="9" id="KW-1185">Reference proteome</keyword>
<evidence type="ECO:0000256" key="6">
    <source>
        <dbReference type="SAM" id="Phobius"/>
    </source>
</evidence>
<dbReference type="InterPro" id="IPR037185">
    <property type="entry name" value="EmrE-like"/>
</dbReference>
<feature type="transmembrane region" description="Helical" evidence="6">
    <location>
        <begin position="153"/>
        <end position="170"/>
    </location>
</feature>
<keyword evidence="4 6" id="KW-1133">Transmembrane helix</keyword>
<evidence type="ECO:0000256" key="2">
    <source>
        <dbReference type="ARBA" id="ARBA00007362"/>
    </source>
</evidence>
<comment type="caution">
    <text evidence="8">The sequence shown here is derived from an EMBL/GenBank/DDBJ whole genome shotgun (WGS) entry which is preliminary data.</text>
</comment>
<dbReference type="PANTHER" id="PTHR32322">
    <property type="entry name" value="INNER MEMBRANE TRANSPORTER"/>
    <property type="match status" value="1"/>
</dbReference>
<accession>A0A4R8UE34</accession>
<comment type="similarity">
    <text evidence="2">Belongs to the EamA transporter family.</text>
</comment>
<feature type="domain" description="EamA" evidence="7">
    <location>
        <begin position="7"/>
        <end position="139"/>
    </location>
</feature>
<feature type="transmembrane region" description="Helical" evidence="6">
    <location>
        <begin position="247"/>
        <end position="267"/>
    </location>
</feature>
<evidence type="ECO:0000259" key="7">
    <source>
        <dbReference type="Pfam" id="PF00892"/>
    </source>
</evidence>
<feature type="domain" description="EamA" evidence="7">
    <location>
        <begin position="155"/>
        <end position="289"/>
    </location>
</feature>
<evidence type="ECO:0000256" key="3">
    <source>
        <dbReference type="ARBA" id="ARBA00022692"/>
    </source>
</evidence>
<proteinExistence type="inferred from homology"/>
<dbReference type="Proteomes" id="UP000297866">
    <property type="component" value="Unassembled WGS sequence"/>
</dbReference>
<feature type="transmembrane region" description="Helical" evidence="6">
    <location>
        <begin position="123"/>
        <end position="141"/>
    </location>
</feature>
<evidence type="ECO:0000256" key="5">
    <source>
        <dbReference type="ARBA" id="ARBA00023136"/>
    </source>
</evidence>
<dbReference type="OrthoDB" id="9787117at2"/>
<feature type="transmembrane region" description="Helical" evidence="6">
    <location>
        <begin position="217"/>
        <end position="235"/>
    </location>
</feature>
<feature type="transmembrane region" description="Helical" evidence="6">
    <location>
        <begin position="90"/>
        <end position="111"/>
    </location>
</feature>
<dbReference type="AlphaFoldDB" id="A0A4R8UE34"/>
<organism evidence="8 9">
    <name type="scientific">Cryobacterium tagatosivorans</name>
    <dbReference type="NCBI Taxonomy" id="1259199"/>
    <lineage>
        <taxon>Bacteria</taxon>
        <taxon>Bacillati</taxon>
        <taxon>Actinomycetota</taxon>
        <taxon>Actinomycetes</taxon>
        <taxon>Micrococcales</taxon>
        <taxon>Microbacteriaceae</taxon>
        <taxon>Cryobacterium</taxon>
    </lineage>
</organism>
<dbReference type="GO" id="GO:0016020">
    <property type="term" value="C:membrane"/>
    <property type="evidence" value="ECO:0007669"/>
    <property type="project" value="UniProtKB-SubCell"/>
</dbReference>
<name>A0A4R8UE34_9MICO</name>
<reference evidence="8 9" key="1">
    <citation type="submission" date="2019-03" db="EMBL/GenBank/DDBJ databases">
        <title>Genomics of glacier-inhabiting Cryobacterium strains.</title>
        <authorList>
            <person name="Liu Q."/>
            <person name="Xin Y.-H."/>
        </authorList>
    </citation>
    <scope>NUCLEOTIDE SEQUENCE [LARGE SCALE GENOMIC DNA]</scope>
    <source>
        <strain evidence="8 9">Sr47</strain>
    </source>
</reference>
<evidence type="ECO:0000313" key="8">
    <source>
        <dbReference type="EMBL" id="TFB51342.1"/>
    </source>
</evidence>
<keyword evidence="3 6" id="KW-0812">Transmembrane</keyword>